<gene>
    <name evidence="4" type="ORF">M8523_11745</name>
</gene>
<comment type="caution">
    <text evidence="4">The sequence shown here is derived from an EMBL/GenBank/DDBJ whole genome shotgun (WGS) entry which is preliminary data.</text>
</comment>
<dbReference type="GO" id="GO:0004340">
    <property type="term" value="F:glucokinase activity"/>
    <property type="evidence" value="ECO:0007669"/>
    <property type="project" value="InterPro"/>
</dbReference>
<dbReference type="PANTHER" id="PTHR47690">
    <property type="entry name" value="GLUCOKINASE"/>
    <property type="match status" value="1"/>
</dbReference>
<dbReference type="CDD" id="cd24008">
    <property type="entry name" value="ASKHA_NBD_GLK"/>
    <property type="match status" value="1"/>
</dbReference>
<dbReference type="AlphaFoldDB" id="A0AA41YU96"/>
<evidence type="ECO:0000256" key="3">
    <source>
        <dbReference type="RuleBase" id="RU004046"/>
    </source>
</evidence>
<dbReference type="GO" id="GO:0005536">
    <property type="term" value="F:D-glucose binding"/>
    <property type="evidence" value="ECO:0007669"/>
    <property type="project" value="InterPro"/>
</dbReference>
<keyword evidence="1" id="KW-0808">Transferase</keyword>
<sequence>MQFPFPVVVCDVGGTNCRIAAQAAPGGPLLALGSLKTADFSGLAPAIRAVSGPAFEPRSVIACGAGPVEDGRRLKLTNAPWIMDGPQIARDLGLGAGLLLNDFEAQALSLPALRPEWLHGIGSPSGALGGAKVILGPGTGLGIGGLIEAVGKLVPLSSEACHIGFAPEGPEEETIWHHLEKAHGRITTESVLSGAGLERLHRARLAASGGAPAPLSAAEITSAALADLRSDAAGTIALYWRLIGRFAGDMAITFKATGGVTLAGGILPRVVSLLDADVFREAFEAKAPVRRLAESIPTQLIIHNDSVLGGMAAIAETPERYAIDYRLRAWA</sequence>
<evidence type="ECO:0000313" key="5">
    <source>
        <dbReference type="Proteomes" id="UP001165667"/>
    </source>
</evidence>
<accession>A0AA41YU96</accession>
<comment type="similarity">
    <text evidence="3">Belongs to the bacterial glucokinase family.</text>
</comment>
<dbReference type="Proteomes" id="UP001165667">
    <property type="component" value="Unassembled WGS sequence"/>
</dbReference>
<dbReference type="EMBL" id="JAMOIM010000006">
    <property type="protein sequence ID" value="MCW6508691.1"/>
    <property type="molecule type" value="Genomic_DNA"/>
</dbReference>
<proteinExistence type="inferred from homology"/>
<dbReference type="Gene3D" id="3.40.367.20">
    <property type="match status" value="1"/>
</dbReference>
<keyword evidence="2" id="KW-0418">Kinase</keyword>
<evidence type="ECO:0000313" key="4">
    <source>
        <dbReference type="EMBL" id="MCW6508691.1"/>
    </source>
</evidence>
<dbReference type="PANTHER" id="PTHR47690:SF1">
    <property type="entry name" value="GLUCOKINASE"/>
    <property type="match status" value="1"/>
</dbReference>
<dbReference type="Gene3D" id="3.30.420.40">
    <property type="match status" value="1"/>
</dbReference>
<dbReference type="GO" id="GO:0005524">
    <property type="term" value="F:ATP binding"/>
    <property type="evidence" value="ECO:0007669"/>
    <property type="project" value="InterPro"/>
</dbReference>
<dbReference type="SUPFAM" id="SSF53067">
    <property type="entry name" value="Actin-like ATPase domain"/>
    <property type="match status" value="1"/>
</dbReference>
<dbReference type="InterPro" id="IPR043129">
    <property type="entry name" value="ATPase_NBD"/>
</dbReference>
<protein>
    <submittedName>
        <fullName evidence="4">Glucokinase</fullName>
    </submittedName>
</protein>
<dbReference type="InterPro" id="IPR050201">
    <property type="entry name" value="Bacterial_glucokinase"/>
</dbReference>
<reference evidence="4" key="1">
    <citation type="submission" date="2022-05" db="EMBL/GenBank/DDBJ databases">
        <authorList>
            <person name="Pankratov T."/>
        </authorList>
    </citation>
    <scope>NUCLEOTIDE SEQUENCE</scope>
    <source>
        <strain evidence="4">BP6-180914</strain>
    </source>
</reference>
<evidence type="ECO:0000256" key="2">
    <source>
        <dbReference type="ARBA" id="ARBA00022777"/>
    </source>
</evidence>
<organism evidence="4 5">
    <name type="scientific">Lichenifustis flavocetrariae</name>
    <dbReference type="NCBI Taxonomy" id="2949735"/>
    <lineage>
        <taxon>Bacteria</taxon>
        <taxon>Pseudomonadati</taxon>
        <taxon>Pseudomonadota</taxon>
        <taxon>Alphaproteobacteria</taxon>
        <taxon>Hyphomicrobiales</taxon>
        <taxon>Lichenihabitantaceae</taxon>
        <taxon>Lichenifustis</taxon>
    </lineage>
</organism>
<dbReference type="RefSeq" id="WP_282585057.1">
    <property type="nucleotide sequence ID" value="NZ_JAMOIM010000006.1"/>
</dbReference>
<evidence type="ECO:0000256" key="1">
    <source>
        <dbReference type="ARBA" id="ARBA00022679"/>
    </source>
</evidence>
<dbReference type="GO" id="GO:0006096">
    <property type="term" value="P:glycolytic process"/>
    <property type="evidence" value="ECO:0007669"/>
    <property type="project" value="InterPro"/>
</dbReference>
<dbReference type="Pfam" id="PF02685">
    <property type="entry name" value="Glucokinase"/>
    <property type="match status" value="1"/>
</dbReference>
<dbReference type="InterPro" id="IPR003836">
    <property type="entry name" value="Glucokinase"/>
</dbReference>
<name>A0AA41YU96_9HYPH</name>
<dbReference type="GO" id="GO:0005829">
    <property type="term" value="C:cytosol"/>
    <property type="evidence" value="ECO:0007669"/>
    <property type="project" value="TreeGrafter"/>
</dbReference>
<keyword evidence="5" id="KW-1185">Reference proteome</keyword>